<organism evidence="4 5">
    <name type="scientific">Sporothrix brasiliensis 5110</name>
    <dbReference type="NCBI Taxonomy" id="1398154"/>
    <lineage>
        <taxon>Eukaryota</taxon>
        <taxon>Fungi</taxon>
        <taxon>Dikarya</taxon>
        <taxon>Ascomycota</taxon>
        <taxon>Pezizomycotina</taxon>
        <taxon>Sordariomycetes</taxon>
        <taxon>Sordariomycetidae</taxon>
        <taxon>Ophiostomatales</taxon>
        <taxon>Ophiostomataceae</taxon>
        <taxon>Sporothrix</taxon>
    </lineage>
</organism>
<proteinExistence type="predicted"/>
<keyword evidence="3" id="KW-0732">Signal</keyword>
<sequence>MSAPSVALVVSLALLTADALIELGFITSMVSYLHAGAPSGTLVVNTPPAAAPGQASTYEIKGKPLNMLVNQGHTSNGAAGSAVVLIGIVGALALYARAKLPGRPLTKFLYGAWMVFQVPTFLLTLSALGYTFAVTNKHRGQTIDQTVAYATQPGPYALDQWTPQNWFAAVLAQLDLADPAVAADLARHLRVMRGWQYNLILLFLVQLAETVLALVDWWAWRQNGGHQGHLQAAGQASEKHYGSQGDYNDGTNHGHGVNYSQLQYETQAYDDESKNINQHGGYNNGTNAQAQQYV</sequence>
<dbReference type="EMBL" id="AWTV01000005">
    <property type="protein sequence ID" value="KIH93714.1"/>
    <property type="molecule type" value="Genomic_DNA"/>
</dbReference>
<comment type="caution">
    <text evidence="4">The sequence shown here is derived from an EMBL/GenBank/DDBJ whole genome shotgun (WGS) entry which is preliminary data.</text>
</comment>
<keyword evidence="2" id="KW-0472">Membrane</keyword>
<feature type="transmembrane region" description="Helical" evidence="2">
    <location>
        <begin position="199"/>
        <end position="220"/>
    </location>
</feature>
<evidence type="ECO:0000313" key="4">
    <source>
        <dbReference type="EMBL" id="KIH93714.1"/>
    </source>
</evidence>
<accession>A0A0C2F484</accession>
<dbReference type="HOGENOM" id="CLU_082501_0_0_1"/>
<keyword evidence="5" id="KW-1185">Reference proteome</keyword>
<feature type="region of interest" description="Disordered" evidence="1">
    <location>
        <begin position="273"/>
        <end position="294"/>
    </location>
</feature>
<feature type="signal peptide" evidence="3">
    <location>
        <begin position="1"/>
        <end position="19"/>
    </location>
</feature>
<reference evidence="4 5" key="1">
    <citation type="journal article" date="2014" name="BMC Genomics">
        <title>Comparative genomics of the major fungal agents of human and animal Sporotrichosis: Sporothrix schenckii and Sporothrix brasiliensis.</title>
        <authorList>
            <person name="Teixeira M.M."/>
            <person name="de Almeida L.G."/>
            <person name="Kubitschek-Barreira P."/>
            <person name="Alves F.L."/>
            <person name="Kioshima E.S."/>
            <person name="Abadio A.K."/>
            <person name="Fernandes L."/>
            <person name="Derengowski L.S."/>
            <person name="Ferreira K.S."/>
            <person name="Souza R.C."/>
            <person name="Ruiz J.C."/>
            <person name="de Andrade N.C."/>
            <person name="Paes H.C."/>
            <person name="Nicola A.M."/>
            <person name="Albuquerque P."/>
            <person name="Gerber A.L."/>
            <person name="Martins V.P."/>
            <person name="Peconick L.D."/>
            <person name="Neto A.V."/>
            <person name="Chaucanez C.B."/>
            <person name="Silva P.A."/>
            <person name="Cunha O.L."/>
            <person name="de Oliveira F.F."/>
            <person name="dos Santos T.C."/>
            <person name="Barros A.L."/>
            <person name="Soares M.A."/>
            <person name="de Oliveira L.M."/>
            <person name="Marini M.M."/>
            <person name="Villalobos-Duno H."/>
            <person name="Cunha M.M."/>
            <person name="de Hoog S."/>
            <person name="da Silveira J.F."/>
            <person name="Henrissat B."/>
            <person name="Nino-Vega G.A."/>
            <person name="Cisalpino P.S."/>
            <person name="Mora-Montes H.M."/>
            <person name="Almeida S.R."/>
            <person name="Stajich J.E."/>
            <person name="Lopes-Bezerra L.M."/>
            <person name="Vasconcelos A.T."/>
            <person name="Felipe M.S."/>
        </authorList>
    </citation>
    <scope>NUCLEOTIDE SEQUENCE [LARGE SCALE GENOMIC DNA]</scope>
    <source>
        <strain evidence="4 5">5110</strain>
    </source>
</reference>
<keyword evidence="2" id="KW-1133">Transmembrane helix</keyword>
<dbReference type="VEuPathDB" id="FungiDB:SPBR_04383"/>
<feature type="region of interest" description="Disordered" evidence="1">
    <location>
        <begin position="230"/>
        <end position="252"/>
    </location>
</feature>
<gene>
    <name evidence="4" type="ORF">SPBR_04383</name>
</gene>
<evidence type="ECO:0000256" key="3">
    <source>
        <dbReference type="SAM" id="SignalP"/>
    </source>
</evidence>
<protein>
    <submittedName>
        <fullName evidence="4">Uncharacterized protein</fullName>
    </submittedName>
</protein>
<dbReference type="AlphaFoldDB" id="A0A0C2F484"/>
<feature type="transmembrane region" description="Helical" evidence="2">
    <location>
        <begin position="108"/>
        <end position="132"/>
    </location>
</feature>
<evidence type="ECO:0000256" key="2">
    <source>
        <dbReference type="SAM" id="Phobius"/>
    </source>
</evidence>
<feature type="chain" id="PRO_5002165099" evidence="3">
    <location>
        <begin position="20"/>
        <end position="294"/>
    </location>
</feature>
<keyword evidence="2" id="KW-0812">Transmembrane</keyword>
<feature type="compositionally biased region" description="Polar residues" evidence="1">
    <location>
        <begin position="275"/>
        <end position="294"/>
    </location>
</feature>
<feature type="transmembrane region" description="Helical" evidence="2">
    <location>
        <begin position="77"/>
        <end position="96"/>
    </location>
</feature>
<name>A0A0C2F484_9PEZI</name>
<dbReference type="RefSeq" id="XP_040621724.1">
    <property type="nucleotide sequence ID" value="XM_040762666.1"/>
</dbReference>
<evidence type="ECO:0000313" key="5">
    <source>
        <dbReference type="Proteomes" id="UP000031575"/>
    </source>
</evidence>
<dbReference type="Proteomes" id="UP000031575">
    <property type="component" value="Unassembled WGS sequence"/>
</dbReference>
<evidence type="ECO:0000256" key="1">
    <source>
        <dbReference type="SAM" id="MobiDB-lite"/>
    </source>
</evidence>
<dbReference type="OrthoDB" id="3597048at2759"/>
<dbReference type="GeneID" id="63677587"/>